<dbReference type="EMBL" id="JAWZVU010000163">
    <property type="protein sequence ID" value="MDX7722704.1"/>
    <property type="molecule type" value="Genomic_DNA"/>
</dbReference>
<reference evidence="4" key="1">
    <citation type="submission" date="2021-01" db="EMBL/GenBank/DDBJ databases">
        <title>GES Beta-lactamases isolated from hospital effluents in Brazil.</title>
        <authorList>
            <person name="Conte D."/>
            <person name="Mesa D."/>
            <person name="Palmeiro J.K."/>
            <person name="Dalla-Costa L.M."/>
        </authorList>
    </citation>
    <scope>NUCLEOTIDE SEQUENCE [LARGE SCALE GENOMIC DNA]</scope>
    <source>
        <strain evidence="4">Aero21</strain>
        <plasmid evidence="4">p1</plasmid>
    </source>
</reference>
<evidence type="ECO:0000256" key="1">
    <source>
        <dbReference type="SAM" id="MobiDB-lite"/>
    </source>
</evidence>
<reference evidence="3 5" key="3">
    <citation type="submission" date="2023-12" db="EMBL/GenBank/DDBJ databases">
        <title>Characterization of antibiotic resistance in Aeromonas spp. in hospital effluent.</title>
        <authorList>
            <person name="Negoseki B.R.S."/>
            <person name="Krul D."/>
            <person name="Siqueira A.C."/>
            <person name="Almeida M."/>
            <person name="Mesa D."/>
            <person name="Conte D."/>
            <person name="Dalla-Costa L.M."/>
        </authorList>
    </citation>
    <scope>NUCLEOTIDE SEQUENCE [LARGE SCALE GENOMIC DNA]</scope>
    <source>
        <strain evidence="3 5">36v</strain>
    </source>
</reference>
<geneLocation type="plasmid" evidence="4">
    <name>p1</name>
</geneLocation>
<name>A0A7U0LDW3_AERCA</name>
<gene>
    <name evidence="4" type="ORF">JC965_27040</name>
    <name evidence="2" type="ORF">SJS77_20040</name>
    <name evidence="3" type="ORF">VCX44_02235</name>
</gene>
<evidence type="ECO:0000313" key="5">
    <source>
        <dbReference type="Proteomes" id="UP001304847"/>
    </source>
</evidence>
<feature type="compositionally biased region" description="Polar residues" evidence="1">
    <location>
        <begin position="90"/>
        <end position="100"/>
    </location>
</feature>
<accession>A0A7U0LDW3</accession>
<evidence type="ECO:0000313" key="3">
    <source>
        <dbReference type="EMBL" id="MEA9434659.1"/>
    </source>
</evidence>
<sequence>MGTLTVLSKDPAYLPQVSSNSNGVECWSGLHVDQLTPELTQRLYEYARSEGYLQGWNDSVYERLGENRQSPFHPALLNGEPQRVWQQSYEVGRTEQSTPADYQRDDDEDYYRDE</sequence>
<proteinExistence type="predicted"/>
<feature type="compositionally biased region" description="Acidic residues" evidence="1">
    <location>
        <begin position="104"/>
        <end position="114"/>
    </location>
</feature>
<evidence type="ECO:0000313" key="2">
    <source>
        <dbReference type="EMBL" id="MDX7722704.1"/>
    </source>
</evidence>
<keyword evidence="4" id="KW-0614">Plasmid</keyword>
<dbReference type="AlphaFoldDB" id="A0A7U0LDW3"/>
<protein>
    <submittedName>
        <fullName evidence="4">Uncharacterized protein</fullName>
    </submittedName>
</protein>
<organism evidence="4">
    <name type="scientific">Aeromonas caviae</name>
    <name type="common">Aeromonas punctata</name>
    <dbReference type="NCBI Taxonomy" id="648"/>
    <lineage>
        <taxon>Bacteria</taxon>
        <taxon>Pseudomonadati</taxon>
        <taxon>Pseudomonadota</taxon>
        <taxon>Gammaproteobacteria</taxon>
        <taxon>Aeromonadales</taxon>
        <taxon>Aeromonadaceae</taxon>
        <taxon>Aeromonas</taxon>
    </lineage>
</organism>
<reference evidence="2" key="2">
    <citation type="submission" date="2023-11" db="EMBL/GenBank/DDBJ databases">
        <title>WGS of Aeromonas in Northern Israel.</title>
        <authorList>
            <person name="Hershko Y."/>
        </authorList>
    </citation>
    <scope>NUCLEOTIDE SEQUENCE</scope>
    <source>
        <strain evidence="2">77416</strain>
    </source>
</reference>
<feature type="region of interest" description="Disordered" evidence="1">
    <location>
        <begin position="90"/>
        <end position="114"/>
    </location>
</feature>
<dbReference type="Proteomes" id="UP001304847">
    <property type="component" value="Unassembled WGS sequence"/>
</dbReference>
<keyword evidence="5" id="KW-1185">Reference proteome</keyword>
<dbReference type="RefSeq" id="WP_101618046.1">
    <property type="nucleotide sequence ID" value="NZ_BQVK01000187.1"/>
</dbReference>
<dbReference type="EMBL" id="JAYGOJ010000006">
    <property type="protein sequence ID" value="MEA9434659.1"/>
    <property type="molecule type" value="Genomic_DNA"/>
</dbReference>
<evidence type="ECO:0000313" key="4">
    <source>
        <dbReference type="EMBL" id="QQX12782.1"/>
    </source>
</evidence>
<dbReference type="EMBL" id="CP068231">
    <property type="protein sequence ID" value="QQX12782.1"/>
    <property type="molecule type" value="Genomic_DNA"/>
</dbReference>
<dbReference type="Proteomes" id="UP001277183">
    <property type="component" value="Unassembled WGS sequence"/>
</dbReference>